<dbReference type="GO" id="GO:0004222">
    <property type="term" value="F:metalloendopeptidase activity"/>
    <property type="evidence" value="ECO:0007669"/>
    <property type="project" value="TreeGrafter"/>
</dbReference>
<evidence type="ECO:0000259" key="2">
    <source>
        <dbReference type="Pfam" id="PF01551"/>
    </source>
</evidence>
<feature type="compositionally biased region" description="Polar residues" evidence="1">
    <location>
        <begin position="51"/>
        <end position="65"/>
    </location>
</feature>
<dbReference type="InterPro" id="IPR050570">
    <property type="entry name" value="Cell_wall_metabolism_enzyme"/>
</dbReference>
<dbReference type="EMBL" id="JASOOY020000020">
    <property type="protein sequence ID" value="MEO3717294.1"/>
    <property type="molecule type" value="Genomic_DNA"/>
</dbReference>
<dbReference type="InterPro" id="IPR011055">
    <property type="entry name" value="Dup_hybrid_motif"/>
</dbReference>
<evidence type="ECO:0000256" key="1">
    <source>
        <dbReference type="SAM" id="MobiDB-lite"/>
    </source>
</evidence>
<dbReference type="InterPro" id="IPR016047">
    <property type="entry name" value="M23ase_b-sheet_dom"/>
</dbReference>
<feature type="region of interest" description="Disordered" evidence="1">
    <location>
        <begin position="40"/>
        <end position="65"/>
    </location>
</feature>
<name>A0AAW9SVX0_CORAY</name>
<sequence>MTFFNARRGGGKHRKVEVSATSRAALVALSASTIASSNAVAHATETENKAPENSASTQTRAAQPKNNAPMVLASSSFNPSTNLSDHLATALQYNQERVARDQAARAPKLSIPTVGLLTSPFGPRWGTFHYGVDLANVTNTPIMSVMDGTVIDAGPAQGYGQWIRVRHDDGSVSVYGHIESIYVAVGEAVRAGQVIAGMGNRGFSTGTHLHFEIHPDGTTPVDPVTWFIERGLNLN</sequence>
<keyword evidence="3" id="KW-0378">Hydrolase</keyword>
<feature type="domain" description="M23ase beta-sheet core" evidence="2">
    <location>
        <begin position="128"/>
        <end position="223"/>
    </location>
</feature>
<dbReference type="Gene3D" id="2.70.70.10">
    <property type="entry name" value="Glucose Permease (Domain IIA)"/>
    <property type="match status" value="1"/>
</dbReference>
<dbReference type="CDD" id="cd12797">
    <property type="entry name" value="M23_peptidase"/>
    <property type="match status" value="1"/>
</dbReference>
<dbReference type="PANTHER" id="PTHR21666:SF270">
    <property type="entry name" value="MUREIN HYDROLASE ACTIVATOR ENVC"/>
    <property type="match status" value="1"/>
</dbReference>
<dbReference type="SUPFAM" id="SSF51261">
    <property type="entry name" value="Duplicated hybrid motif"/>
    <property type="match status" value="1"/>
</dbReference>
<dbReference type="EC" id="3.4.-.-" evidence="3"/>
<gene>
    <name evidence="3" type="ORF">QP460_006800</name>
</gene>
<comment type="caution">
    <text evidence="3">The sequence shown here is derived from an EMBL/GenBank/DDBJ whole genome shotgun (WGS) entry which is preliminary data.</text>
</comment>
<dbReference type="PANTHER" id="PTHR21666">
    <property type="entry name" value="PEPTIDASE-RELATED"/>
    <property type="match status" value="1"/>
</dbReference>
<protein>
    <submittedName>
        <fullName evidence="3">M23 family metallopeptidase</fullName>
        <ecNumber evidence="3">3.4.-.-</ecNumber>
    </submittedName>
</protein>
<proteinExistence type="predicted"/>
<dbReference type="AlphaFoldDB" id="A0AAW9SVX0"/>
<dbReference type="Proteomes" id="UP001223646">
    <property type="component" value="Unassembled WGS sequence"/>
</dbReference>
<organism evidence="3 4">
    <name type="scientific">Corynebacterium amycolatum</name>
    <dbReference type="NCBI Taxonomy" id="43765"/>
    <lineage>
        <taxon>Bacteria</taxon>
        <taxon>Bacillati</taxon>
        <taxon>Actinomycetota</taxon>
        <taxon>Actinomycetes</taxon>
        <taxon>Mycobacteriales</taxon>
        <taxon>Corynebacteriaceae</taxon>
        <taxon>Corynebacterium</taxon>
    </lineage>
</organism>
<reference evidence="3" key="1">
    <citation type="submission" date="2023-05" db="EMBL/GenBank/DDBJ databases">
        <authorList>
            <person name="Du J."/>
        </authorList>
    </citation>
    <scope>NUCLEOTIDE SEQUENCE</scope>
    <source>
        <strain evidence="3">UMB1064</strain>
    </source>
</reference>
<accession>A0AAW9SVX0</accession>
<dbReference type="Pfam" id="PF01551">
    <property type="entry name" value="Peptidase_M23"/>
    <property type="match status" value="1"/>
</dbReference>
<evidence type="ECO:0000313" key="4">
    <source>
        <dbReference type="Proteomes" id="UP001223646"/>
    </source>
</evidence>
<dbReference type="RefSeq" id="WP_284825847.1">
    <property type="nucleotide sequence ID" value="NZ_JASOOY020000020.1"/>
</dbReference>
<reference evidence="3" key="2">
    <citation type="submission" date="2024-05" db="EMBL/GenBank/DDBJ databases">
        <authorList>
            <person name="Wolfe A."/>
        </authorList>
    </citation>
    <scope>NUCLEOTIDE SEQUENCE</scope>
    <source>
        <strain evidence="3">UMB1064</strain>
    </source>
</reference>
<evidence type="ECO:0000313" key="3">
    <source>
        <dbReference type="EMBL" id="MEO3717294.1"/>
    </source>
</evidence>